<dbReference type="STRING" id="5539.A0A3E2GXG5"/>
<dbReference type="SUPFAM" id="SSF51126">
    <property type="entry name" value="Pectin lyase-like"/>
    <property type="match status" value="2"/>
</dbReference>
<protein>
    <recommendedName>
        <fullName evidence="3">Rhamnogalacturonase A/B/Epimerase-like pectate lyase domain-containing protein</fullName>
    </recommendedName>
</protein>
<feature type="signal peptide" evidence="2">
    <location>
        <begin position="1"/>
        <end position="26"/>
    </location>
</feature>
<dbReference type="InterPro" id="IPR011050">
    <property type="entry name" value="Pectin_lyase_fold/virulence"/>
</dbReference>
<dbReference type="Gene3D" id="2.160.20.10">
    <property type="entry name" value="Single-stranded right-handed beta-helix, Pectin lyase-like"/>
    <property type="match status" value="2"/>
</dbReference>
<feature type="non-terminal residue" evidence="4">
    <location>
        <position position="1332"/>
    </location>
</feature>
<dbReference type="GO" id="GO:0004650">
    <property type="term" value="F:polygalacturonase activity"/>
    <property type="evidence" value="ECO:0007669"/>
    <property type="project" value="InterPro"/>
</dbReference>
<comment type="caution">
    <text evidence="4">The sequence shown here is derived from an EMBL/GenBank/DDBJ whole genome shotgun (WGS) entry which is preliminary data.</text>
</comment>
<feature type="compositionally biased region" description="Pro residues" evidence="1">
    <location>
        <begin position="977"/>
        <end position="986"/>
    </location>
</feature>
<dbReference type="FunFam" id="2.160.20.10:FF:000049">
    <property type="entry name" value="Putative exo-beta-1,3-glucanase"/>
    <property type="match status" value="1"/>
</dbReference>
<dbReference type="InterPro" id="IPR039279">
    <property type="entry name" value="QRT3-like"/>
</dbReference>
<dbReference type="EMBL" id="NCSJ02000301">
    <property type="protein sequence ID" value="RFU25830.1"/>
    <property type="molecule type" value="Genomic_DNA"/>
</dbReference>
<reference evidence="4 5" key="1">
    <citation type="submission" date="2018-05" db="EMBL/GenBank/DDBJ databases">
        <title>Draft genome sequence of Scytalidium lignicola DSM 105466, a ubiquitous saprotrophic fungus.</title>
        <authorList>
            <person name="Buettner E."/>
            <person name="Gebauer A.M."/>
            <person name="Hofrichter M."/>
            <person name="Liers C."/>
            <person name="Kellner H."/>
        </authorList>
    </citation>
    <scope>NUCLEOTIDE SEQUENCE [LARGE SCALE GENOMIC DNA]</scope>
    <source>
        <strain evidence="4 5">DSM 105466</strain>
    </source>
</reference>
<feature type="chain" id="PRO_5017662879" description="Rhamnogalacturonase A/B/Epimerase-like pectate lyase domain-containing protein" evidence="2">
    <location>
        <begin position="27"/>
        <end position="1332"/>
    </location>
</feature>
<feature type="domain" description="Rhamnogalacturonase A/B/Epimerase-like pectate lyase" evidence="3">
    <location>
        <begin position="96"/>
        <end position="325"/>
    </location>
</feature>
<evidence type="ECO:0000259" key="3">
    <source>
        <dbReference type="Pfam" id="PF12708"/>
    </source>
</evidence>
<evidence type="ECO:0000313" key="4">
    <source>
        <dbReference type="EMBL" id="RFU25830.1"/>
    </source>
</evidence>
<dbReference type="Pfam" id="PF12708">
    <property type="entry name" value="Pect-lyase_RHGA_epim"/>
    <property type="match status" value="2"/>
</dbReference>
<feature type="compositionally biased region" description="Acidic residues" evidence="1">
    <location>
        <begin position="989"/>
        <end position="1005"/>
    </location>
</feature>
<keyword evidence="5" id="KW-1185">Reference proteome</keyword>
<organism evidence="4 5">
    <name type="scientific">Scytalidium lignicola</name>
    <name type="common">Hyphomycete</name>
    <dbReference type="NCBI Taxonomy" id="5539"/>
    <lineage>
        <taxon>Eukaryota</taxon>
        <taxon>Fungi</taxon>
        <taxon>Dikarya</taxon>
        <taxon>Ascomycota</taxon>
        <taxon>Pezizomycotina</taxon>
        <taxon>Leotiomycetes</taxon>
        <taxon>Leotiomycetes incertae sedis</taxon>
        <taxon>Scytalidium</taxon>
    </lineage>
</organism>
<dbReference type="OMA" id="DSATCAY"/>
<dbReference type="InterPro" id="IPR024535">
    <property type="entry name" value="RHGA/B-epi-like_pectate_lyase"/>
</dbReference>
<gene>
    <name evidence="4" type="ORF">B7463_g10508</name>
</gene>
<dbReference type="CDD" id="cd23668">
    <property type="entry name" value="GH55_beta13glucanase-like"/>
    <property type="match status" value="1"/>
</dbReference>
<keyword evidence="2" id="KW-0732">Signal</keyword>
<feature type="non-terminal residue" evidence="4">
    <location>
        <position position="1"/>
    </location>
</feature>
<evidence type="ECO:0000256" key="1">
    <source>
        <dbReference type="SAM" id="MobiDB-lite"/>
    </source>
</evidence>
<dbReference type="Proteomes" id="UP000258309">
    <property type="component" value="Unassembled WGS sequence"/>
</dbReference>
<dbReference type="InterPro" id="IPR012334">
    <property type="entry name" value="Pectin_lyas_fold"/>
</dbReference>
<dbReference type="OrthoDB" id="1046782at2759"/>
<feature type="domain" description="Rhamnogalacturonase A/B/Epimerase-like pectate lyase" evidence="3">
    <location>
        <begin position="454"/>
        <end position="540"/>
    </location>
</feature>
<name>A0A3E2GXG5_SCYLI</name>
<feature type="region of interest" description="Disordered" evidence="1">
    <location>
        <begin position="977"/>
        <end position="1013"/>
    </location>
</feature>
<sequence length="1332" mass="140702">MIWTLSLRRGLPFWALLFSHFLCVIARPLDQSIPWAKTVLKRWPFSLAPSNHLLNVEELDDISSLPLRERQGTDYWYETAEHGISAFGSSADYQVFRNVKSFGAVGDGVTDDTDAINAAITAGNPCGQACGSSTLTPAVIYFPSGTYLVSAPLIQYYYSQFVGNPNSIPTLKAAPGFTGIAVISSNTYIPGASGAEWYVPQSNFYRQVRNFKIDLTACGTSTPDGYAPTGIHWQVAQATSLQNIQFIMSTAQGTTQVGVFMENGSGGFLGDLSFSGGAIGMWCGNQQFTSRNLQFINCGQAIEMIWDWGWTFQGLNIAQCQIGINVTALTSATAQYNQGVAALAVLDSVFTNVPIAVLTAGTTNIMLENVQLNNAPIAIGFSGGPTVLGGGDLLIDNYGNGNNFVQNGGTLTETVLNGPYSPSAKSAASSSLRTSSGWFSRSKPQYETVASSGFVNVKAAGAHGDGFSDDTAVINSVLSSAAGNSIVYFPHGTYIVSDTITIPPGSKIVGEAWSEIMGTGSNFASITSPHAMIMVGSPSQTGVIEISDMLFTVSGPTAGAILMEWNIAQSSQGSAAMWDSHFRVGGAIGSNLQFEDCPWSDAEVNVDCIAATMLLHITSTASAYLENVWVWTADHDLDLPTQDQISIYTARAFLVESKGPVWLWGTAAEHSTLYQYHFQNAQNVFGATLQTETPYYQPSPKAPAPFTGAYTYADDPTFTYCGSDSATCAYAWGMEIIGSSNLMFYGAGFYSWFQWYNQACLSLEACQERIVRVINSNDIFIANLYVKGVYSMIQGSSSSDVLTLQNRDGFLGTIVGWTGLDVTGSLDSPSSVIPLPPWIWDVPSPTVSCHIPCTIQPPPTPIFPIQPPPYTTTVSGTPVVVTPPLIPTPALSIQPIPIIVTSGQVVTPVLVPSPVIDIPPVVPVSGNWPGGPPNIIPPPIPEPIPPAFLPNCLQFCNSGEWPPIIPPITVVPGDPLPIGGPPPVVPPDGDGDDDDAGDEEMEEQDCATPYPATPTGYPSSGDLPPWGQGPGGVTGGTCQWSGTLQQYTNTFPIAVPSGQTSFNAELFDLLGFGSTGYTLDGAAMQIYSVSTTGWTISFTPSNPSVSSNIGYIDFDVPTNPLPTSISITGNVPSGTTNVDLHIEIVASTTCGGNEIPIPPGFSEGGGGNQGGQSPIAPIFPQHSDGTIDCGSNVDGAGVDNMVHCLFTYGSEIVQGSLLEETSTITTENPSSVCTRYGVTTNTDGVQTNNWCIVYEGNGCAFVVSDKLPSFGGFPGYSVISGEVMRNFAVTAAQQCAGISKTAIAAGPFQPFDVVAQSLCLTSPDHPEICGVP</sequence>
<dbReference type="PANTHER" id="PTHR33928">
    <property type="entry name" value="POLYGALACTURONASE QRT3"/>
    <property type="match status" value="1"/>
</dbReference>
<evidence type="ECO:0000313" key="5">
    <source>
        <dbReference type="Proteomes" id="UP000258309"/>
    </source>
</evidence>
<accession>A0A3E2GXG5</accession>
<proteinExistence type="predicted"/>
<evidence type="ECO:0000256" key="2">
    <source>
        <dbReference type="SAM" id="SignalP"/>
    </source>
</evidence>
<dbReference type="PANTHER" id="PTHR33928:SF2">
    <property type="entry name" value="PECTATE LYASE SUPERFAMILY PROTEIN DOMAIN-CONTAINING PROTEIN-RELATED"/>
    <property type="match status" value="1"/>
</dbReference>